<dbReference type="eggNOG" id="COG0826">
    <property type="taxonomic scope" value="Bacteria"/>
</dbReference>
<organism evidence="2 3">
    <name type="scientific">Clostridium cadaveris</name>
    <dbReference type="NCBI Taxonomy" id="1529"/>
    <lineage>
        <taxon>Bacteria</taxon>
        <taxon>Bacillati</taxon>
        <taxon>Bacillota</taxon>
        <taxon>Clostridia</taxon>
        <taxon>Eubacteriales</taxon>
        <taxon>Clostridiaceae</taxon>
        <taxon>Clostridium</taxon>
    </lineage>
</organism>
<evidence type="ECO:0000259" key="1">
    <source>
        <dbReference type="Pfam" id="PF12392"/>
    </source>
</evidence>
<dbReference type="STRING" id="1529.SAMN04487885_10190"/>
<keyword evidence="2" id="KW-0378">Hydrolase</keyword>
<evidence type="ECO:0000313" key="3">
    <source>
        <dbReference type="Proteomes" id="UP000182135"/>
    </source>
</evidence>
<dbReference type="OrthoDB" id="9807498at2"/>
<dbReference type="InterPro" id="IPR001539">
    <property type="entry name" value="Peptidase_U32"/>
</dbReference>
<gene>
    <name evidence="2" type="ORF">SAMN04487885_10190</name>
</gene>
<dbReference type="InterPro" id="IPR020988">
    <property type="entry name" value="Pept_U32_collagenase"/>
</dbReference>
<dbReference type="InterPro" id="IPR051454">
    <property type="entry name" value="RNA/ubiquinone_mod_enzymes"/>
</dbReference>
<dbReference type="RefSeq" id="WP_027638303.1">
    <property type="nucleotide sequence ID" value="NZ_FOOE01000001.1"/>
</dbReference>
<accession>A0A1I2J4G7</accession>
<dbReference type="PANTHER" id="PTHR30217:SF10">
    <property type="entry name" value="23S RRNA 5-HYDROXYCYTIDINE C2501 SYNTHASE"/>
    <property type="match status" value="1"/>
</dbReference>
<name>A0A1I2J4G7_9CLOT</name>
<evidence type="ECO:0000313" key="2">
    <source>
        <dbReference type="EMBL" id="SFF49279.1"/>
    </source>
</evidence>
<reference evidence="2 3" key="1">
    <citation type="submission" date="2016-10" db="EMBL/GenBank/DDBJ databases">
        <authorList>
            <person name="de Groot N.N."/>
        </authorList>
    </citation>
    <scope>NUCLEOTIDE SEQUENCE [LARGE SCALE GENOMIC DNA]</scope>
    <source>
        <strain evidence="2 3">NLAE-zl-G419</strain>
    </source>
</reference>
<keyword evidence="3" id="KW-1185">Reference proteome</keyword>
<dbReference type="PROSITE" id="PS01276">
    <property type="entry name" value="PEPTIDASE_U32"/>
    <property type="match status" value="1"/>
</dbReference>
<dbReference type="Pfam" id="PF01136">
    <property type="entry name" value="Peptidase_U32"/>
    <property type="match status" value="2"/>
</dbReference>
<dbReference type="PANTHER" id="PTHR30217">
    <property type="entry name" value="PEPTIDASE U32 FAMILY"/>
    <property type="match status" value="1"/>
</dbReference>
<keyword evidence="2" id="KW-0645">Protease</keyword>
<dbReference type="GO" id="GO:0006508">
    <property type="term" value="P:proteolysis"/>
    <property type="evidence" value="ECO:0007669"/>
    <property type="project" value="UniProtKB-KW"/>
</dbReference>
<dbReference type="GO" id="GO:0008233">
    <property type="term" value="F:peptidase activity"/>
    <property type="evidence" value="ECO:0007669"/>
    <property type="project" value="UniProtKB-KW"/>
</dbReference>
<dbReference type="Proteomes" id="UP000182135">
    <property type="component" value="Unassembled WGS sequence"/>
</dbReference>
<dbReference type="Pfam" id="PF12392">
    <property type="entry name" value="DUF3656"/>
    <property type="match status" value="1"/>
</dbReference>
<dbReference type="AlphaFoldDB" id="A0A1I2J4G7"/>
<proteinExistence type="predicted"/>
<sequence>MKNIELLAPAGTVESLYAAINSGADAIYMGGTKFSARAYASNFTNEDLEYVVRYAHLYGVKIFIAVNTLIKENELSEAVEYIDFLYSIGVDALIVQDFGIAKILRDRYKDFEVHSSTQMTIHNGEGAKFLKSQGFHRIVLARELNLKEIKYISSDLDIETEMFVHGALCVCYSGQCLMSSMIGGRSGNRGRCAQPCRLPYDIINTKDGTNKKAYILSPKDMCNIDNVEDLIKTGTSSLKIEGRMKRPEYVAGVVKSYRKAIDSYNNKGTFNSRNDEKVLLQLFNREGFSKAYLYGNKGKDMMSYNFPKNTGVYLGKVGSDGSVIIDSDISLGDGIRFGDKGFTLSKILLNNKEVKNANNGDKVILYPKTYKKGDVLYKTLDNDLMKSYEPFCRPFEKKISLKCYITFKVNKDIELKFQHVNKEFVVKGPKVEMPKTKPISKDRIEESLGKCNDTPFKFEEFNFECYEEGFVPISSLNNLRRMAIEMLEDYIIKISAKREIQYCEELPYKVTKTDISKYIAVTCTKDQLKAALDENIGAVALDIFSRVEKSLTEKDIKKIEGTKIYIKVPNIIKEEFQDVVNIVNRNLDNIDGILTANLGIINMFNGKTEIIGDYKLNIYNSEAVSFFENILSTIPLSIELNKKEIEEVMKKVSNYNIGYMVYGKPELMISEYCPVGSVMGGKDSTKECNGQCLKGRYILKDRKNEEFLIKNDIFCRTGIYNGASINLIDNIKELEFMGVKNFRLDFIDEGYDETKKVIRYLLSGKGNMGKGNYTRGHYKRGVE</sequence>
<feature type="domain" description="Peptidase U32 collagenase" evidence="1">
    <location>
        <begin position="376"/>
        <end position="490"/>
    </location>
</feature>
<protein>
    <submittedName>
        <fullName evidence="2">Putative protease</fullName>
    </submittedName>
</protein>
<dbReference type="EMBL" id="FOOE01000001">
    <property type="protein sequence ID" value="SFF49279.1"/>
    <property type="molecule type" value="Genomic_DNA"/>
</dbReference>